<dbReference type="PANTHER" id="PTHR32089:SF112">
    <property type="entry name" value="LYSOZYME-LIKE PROTEIN-RELATED"/>
    <property type="match status" value="1"/>
</dbReference>
<dbReference type="PROSITE" id="PS50111">
    <property type="entry name" value="CHEMOTAXIS_TRANSDUC_2"/>
    <property type="match status" value="1"/>
</dbReference>
<evidence type="ECO:0000313" key="3">
    <source>
        <dbReference type="EMBL" id="OIQ86035.1"/>
    </source>
</evidence>
<evidence type="ECO:0000259" key="2">
    <source>
        <dbReference type="PROSITE" id="PS50111"/>
    </source>
</evidence>
<proteinExistence type="predicted"/>
<feature type="domain" description="Methyl-accepting transducer" evidence="2">
    <location>
        <begin position="15"/>
        <end position="251"/>
    </location>
</feature>
<accession>A0A1J5R8K3</accession>
<protein>
    <submittedName>
        <fullName evidence="3">Methyl-accepting chemotaxis protein PctA</fullName>
    </submittedName>
</protein>
<dbReference type="Gene3D" id="1.10.287.950">
    <property type="entry name" value="Methyl-accepting chemotaxis protein"/>
    <property type="match status" value="1"/>
</dbReference>
<dbReference type="InterPro" id="IPR004089">
    <property type="entry name" value="MCPsignal_dom"/>
</dbReference>
<dbReference type="GO" id="GO:0016020">
    <property type="term" value="C:membrane"/>
    <property type="evidence" value="ECO:0007669"/>
    <property type="project" value="InterPro"/>
</dbReference>
<organism evidence="3">
    <name type="scientific">mine drainage metagenome</name>
    <dbReference type="NCBI Taxonomy" id="410659"/>
    <lineage>
        <taxon>unclassified sequences</taxon>
        <taxon>metagenomes</taxon>
        <taxon>ecological metagenomes</taxon>
    </lineage>
</organism>
<dbReference type="GO" id="GO:0007165">
    <property type="term" value="P:signal transduction"/>
    <property type="evidence" value="ECO:0007669"/>
    <property type="project" value="UniProtKB-KW"/>
</dbReference>
<dbReference type="EMBL" id="MLJW01000504">
    <property type="protein sequence ID" value="OIQ86035.1"/>
    <property type="molecule type" value="Genomic_DNA"/>
</dbReference>
<dbReference type="SMART" id="SM00283">
    <property type="entry name" value="MA"/>
    <property type="match status" value="1"/>
</dbReference>
<comment type="caution">
    <text evidence="3">The sequence shown here is derived from an EMBL/GenBank/DDBJ whole genome shotgun (WGS) entry which is preliminary data.</text>
</comment>
<sequence length="409" mass="42580">MTQTEQPGRGGGLQGAGALIADGGTLVSQFTQVVAATEAQAAAIARAVEDGRGLEDGLRRSAEDASACTAFVRQAFAYADDGKRLVRDSSGAAARVAEAIGNVSAHFLAVAEATDEIRGVIRMIHGIAQQTNLLALNAAIEAARAGETGKGFAVVATEVRTLAQRSRDASAEISGTIDRITASTARVQAAMGEARKAVEDSVGLSGEAATAIDGVTRSGAEAITAAQAVETDAARQSGLAAGIVSDMEGLGGLIATGEQAVRRCNDVLRTVIGRVTAFKHDAESLLGEADPWQAVSEAIEEMRVNNVLIMNSRSVAEAAPCLERVAAADRLIDRHWARLRHHPALTAAAAQAFEQALDRYRASRDDALGHARSGDFATVRQKVPGAVRPCYQALKTCLEQLPRDAHAVS</sequence>
<dbReference type="SUPFAM" id="SSF58104">
    <property type="entry name" value="Methyl-accepting chemotaxis protein (MCP) signaling domain"/>
    <property type="match status" value="1"/>
</dbReference>
<name>A0A1J5R8K3_9ZZZZ</name>
<gene>
    <name evidence="3" type="primary">pctA_6</name>
    <name evidence="3" type="ORF">GALL_321060</name>
</gene>
<evidence type="ECO:0000256" key="1">
    <source>
        <dbReference type="ARBA" id="ARBA00023224"/>
    </source>
</evidence>
<dbReference type="Pfam" id="PF00015">
    <property type="entry name" value="MCPsignal"/>
    <property type="match status" value="1"/>
</dbReference>
<reference evidence="3" key="1">
    <citation type="submission" date="2016-10" db="EMBL/GenBank/DDBJ databases">
        <title>Sequence of Gallionella enrichment culture.</title>
        <authorList>
            <person name="Poehlein A."/>
            <person name="Muehling M."/>
            <person name="Daniel R."/>
        </authorList>
    </citation>
    <scope>NUCLEOTIDE SEQUENCE</scope>
</reference>
<keyword evidence="1" id="KW-0807">Transducer</keyword>
<dbReference type="PANTHER" id="PTHR32089">
    <property type="entry name" value="METHYL-ACCEPTING CHEMOTAXIS PROTEIN MCPB"/>
    <property type="match status" value="1"/>
</dbReference>
<dbReference type="AlphaFoldDB" id="A0A1J5R8K3"/>